<keyword evidence="2 11" id="KW-0723">Serine/threonine-protein kinase</keyword>
<dbReference type="SUPFAM" id="SSF81901">
    <property type="entry name" value="HCP-like"/>
    <property type="match status" value="1"/>
</dbReference>
<dbReference type="EMBL" id="CP000843">
    <property type="protein sequence ID" value="ABW33057.1"/>
    <property type="molecule type" value="Genomic_DNA"/>
</dbReference>
<sequence>MSYCPNPNCDQRQNPDHLECCQGCGVSLLIGEKYRLLKPLNDLHPLRRTDIYEAQAGDDDIKIIKILKDVQPKLVTMFEREYVALRSIRHPCVPRAEWWEYYTIKLNPIQSPSEIYGFVMERFEGQNLKEWLKTHDPVPPHQALNWLKQLAEILHAVHNERFFHRDIKPSNIIVRPDGTLALIDFGAIRPISETYIAKLATPENTDDITERFDDITLIQSMGYSPLEQVNGKALPQSDFYALGRTIIEILTGIQPYKLPIDKQTGQPIWQDQAPRLHRRFANLLDKMTSIQPGDRHQSTQYLLQDIGKLELWEKTSRSPYFKCSVGFLAVLLAVLGSFAIREIKGEYDQFMAERHFIKGRDEQLNNQLDAAKQNYQQSLRLNPNNEEAYNNLGLVCEVQGNLPCAIENFQKAAQTNPNYWISTFNLAAMYEDQGNNNLAERYYKLVIDNATDIQVVGSASNLSRLKILQGNYEEAKVLVIGALDKAAEDLSRARLLKNLGWAEFKLGDYRQAEGRLQQAIRSDPEMAAAHCLIAQVYQEQGNDTLAQQSWKACLRLDSFLPEVEEWKDGVLDKIFQKP</sequence>
<dbReference type="Pfam" id="PF00069">
    <property type="entry name" value="Pkinase"/>
    <property type="match status" value="1"/>
</dbReference>
<evidence type="ECO:0000256" key="3">
    <source>
        <dbReference type="ARBA" id="ARBA00022679"/>
    </source>
</evidence>
<evidence type="ECO:0000313" key="11">
    <source>
        <dbReference type="EMBL" id="ABW33057.1"/>
    </source>
</evidence>
<evidence type="ECO:0000256" key="8">
    <source>
        <dbReference type="ARBA" id="ARBA00048679"/>
    </source>
</evidence>
<feature type="repeat" description="TPR" evidence="9">
    <location>
        <begin position="493"/>
        <end position="526"/>
    </location>
</feature>
<evidence type="ECO:0000256" key="4">
    <source>
        <dbReference type="ARBA" id="ARBA00022741"/>
    </source>
</evidence>
<evidence type="ECO:0000256" key="2">
    <source>
        <dbReference type="ARBA" id="ARBA00022527"/>
    </source>
</evidence>
<organism evidence="11 12">
    <name type="scientific">Acaryochloris marina (strain MBIC 11017)</name>
    <dbReference type="NCBI Taxonomy" id="329726"/>
    <lineage>
        <taxon>Bacteria</taxon>
        <taxon>Bacillati</taxon>
        <taxon>Cyanobacteriota</taxon>
        <taxon>Cyanophyceae</taxon>
        <taxon>Acaryochloridales</taxon>
        <taxon>Acaryochloridaceae</taxon>
        <taxon>Acaryochloris</taxon>
    </lineage>
</organism>
<keyword evidence="6" id="KW-0067">ATP-binding</keyword>
<evidence type="ECO:0000256" key="9">
    <source>
        <dbReference type="PROSITE-ProRule" id="PRU00339"/>
    </source>
</evidence>
<geneLocation type="plasmid" evidence="11 12">
    <name>pREB6</name>
</geneLocation>
<dbReference type="PROSITE" id="PS50005">
    <property type="entry name" value="TPR"/>
    <property type="match status" value="3"/>
</dbReference>
<dbReference type="InterPro" id="IPR011990">
    <property type="entry name" value="TPR-like_helical_dom_sf"/>
</dbReference>
<dbReference type="InterPro" id="IPR000719">
    <property type="entry name" value="Prot_kinase_dom"/>
</dbReference>
<comment type="catalytic activity">
    <reaction evidence="7">
        <text>L-threonyl-[protein] + ATP = O-phospho-L-threonyl-[protein] + ADP + H(+)</text>
        <dbReference type="Rhea" id="RHEA:46608"/>
        <dbReference type="Rhea" id="RHEA-COMP:11060"/>
        <dbReference type="Rhea" id="RHEA-COMP:11605"/>
        <dbReference type="ChEBI" id="CHEBI:15378"/>
        <dbReference type="ChEBI" id="CHEBI:30013"/>
        <dbReference type="ChEBI" id="CHEBI:30616"/>
        <dbReference type="ChEBI" id="CHEBI:61977"/>
        <dbReference type="ChEBI" id="CHEBI:456216"/>
        <dbReference type="EC" id="2.7.11.1"/>
    </reaction>
</comment>
<evidence type="ECO:0000259" key="10">
    <source>
        <dbReference type="PROSITE" id="PS50011"/>
    </source>
</evidence>
<keyword evidence="4" id="KW-0547">Nucleotide-binding</keyword>
<protein>
    <recommendedName>
        <fullName evidence="1">non-specific serine/threonine protein kinase</fullName>
        <ecNumber evidence="1">2.7.11.1</ecNumber>
    </recommendedName>
</protein>
<dbReference type="Proteomes" id="UP000000268">
    <property type="component" value="Plasmid pREB6"/>
</dbReference>
<dbReference type="CDD" id="cd14014">
    <property type="entry name" value="STKc_PknB_like"/>
    <property type="match status" value="1"/>
</dbReference>
<proteinExistence type="predicted"/>
<feature type="repeat" description="TPR" evidence="9">
    <location>
        <begin position="352"/>
        <end position="385"/>
    </location>
</feature>
<dbReference type="KEGG" id="amr:AM1_F0127"/>
<keyword evidence="11" id="KW-0614">Plasmid</keyword>
<evidence type="ECO:0000313" key="12">
    <source>
        <dbReference type="Proteomes" id="UP000000268"/>
    </source>
</evidence>
<dbReference type="InterPro" id="IPR008271">
    <property type="entry name" value="Ser/Thr_kinase_AS"/>
</dbReference>
<evidence type="ECO:0000256" key="6">
    <source>
        <dbReference type="ARBA" id="ARBA00022840"/>
    </source>
</evidence>
<name>A8ZPS0_ACAM1</name>
<dbReference type="Pfam" id="PF13414">
    <property type="entry name" value="TPR_11"/>
    <property type="match status" value="1"/>
</dbReference>
<keyword evidence="5 11" id="KW-0418">Kinase</keyword>
<dbReference type="PROSITE" id="PS50011">
    <property type="entry name" value="PROTEIN_KINASE_DOM"/>
    <property type="match status" value="1"/>
</dbReference>
<feature type="domain" description="Protein kinase" evidence="10">
    <location>
        <begin position="37"/>
        <end position="321"/>
    </location>
</feature>
<dbReference type="PANTHER" id="PTHR24363">
    <property type="entry name" value="SERINE/THREONINE PROTEIN KINASE"/>
    <property type="match status" value="1"/>
</dbReference>
<dbReference type="InterPro" id="IPR011009">
    <property type="entry name" value="Kinase-like_dom_sf"/>
</dbReference>
<evidence type="ECO:0000256" key="5">
    <source>
        <dbReference type="ARBA" id="ARBA00022777"/>
    </source>
</evidence>
<dbReference type="EC" id="2.7.11.1" evidence="1"/>
<dbReference type="PROSITE" id="PS00108">
    <property type="entry name" value="PROTEIN_KINASE_ST"/>
    <property type="match status" value="1"/>
</dbReference>
<evidence type="ECO:0000256" key="7">
    <source>
        <dbReference type="ARBA" id="ARBA00047899"/>
    </source>
</evidence>
<gene>
    <name evidence="11" type="ordered locus">AM1_F0127</name>
</gene>
<dbReference type="Pfam" id="PF13424">
    <property type="entry name" value="TPR_12"/>
    <property type="match status" value="1"/>
</dbReference>
<dbReference type="Gene3D" id="1.25.40.10">
    <property type="entry name" value="Tetratricopeptide repeat domain"/>
    <property type="match status" value="1"/>
</dbReference>
<dbReference type="SMART" id="SM00220">
    <property type="entry name" value="S_TKc"/>
    <property type="match status" value="1"/>
</dbReference>
<dbReference type="PANTHER" id="PTHR24363:SF0">
    <property type="entry name" value="SERINE_THREONINE KINASE LIKE DOMAIN CONTAINING 1"/>
    <property type="match status" value="1"/>
</dbReference>
<dbReference type="AlphaFoldDB" id="A8ZPS0"/>
<dbReference type="GO" id="GO:0005524">
    <property type="term" value="F:ATP binding"/>
    <property type="evidence" value="ECO:0007669"/>
    <property type="project" value="UniProtKB-KW"/>
</dbReference>
<keyword evidence="3" id="KW-0808">Transferase</keyword>
<dbReference type="SMART" id="SM00028">
    <property type="entry name" value="TPR"/>
    <property type="match status" value="5"/>
</dbReference>
<keyword evidence="12" id="KW-1185">Reference proteome</keyword>
<comment type="catalytic activity">
    <reaction evidence="8">
        <text>L-seryl-[protein] + ATP = O-phospho-L-seryl-[protein] + ADP + H(+)</text>
        <dbReference type="Rhea" id="RHEA:17989"/>
        <dbReference type="Rhea" id="RHEA-COMP:9863"/>
        <dbReference type="Rhea" id="RHEA-COMP:11604"/>
        <dbReference type="ChEBI" id="CHEBI:15378"/>
        <dbReference type="ChEBI" id="CHEBI:29999"/>
        <dbReference type="ChEBI" id="CHEBI:30616"/>
        <dbReference type="ChEBI" id="CHEBI:83421"/>
        <dbReference type="ChEBI" id="CHEBI:456216"/>
        <dbReference type="EC" id="2.7.11.1"/>
    </reaction>
</comment>
<keyword evidence="9" id="KW-0802">TPR repeat</keyword>
<accession>A8ZPS0</accession>
<dbReference type="HOGENOM" id="CLU_033884_0_0_3"/>
<evidence type="ECO:0000256" key="1">
    <source>
        <dbReference type="ARBA" id="ARBA00012513"/>
    </source>
</evidence>
<dbReference type="GO" id="GO:0004674">
    <property type="term" value="F:protein serine/threonine kinase activity"/>
    <property type="evidence" value="ECO:0007669"/>
    <property type="project" value="UniProtKB-KW"/>
</dbReference>
<reference evidence="11 12" key="1">
    <citation type="journal article" date="2008" name="Proc. Natl. Acad. Sci. U.S.A.">
        <title>Niche adaptation and genome expansion in the chlorophyll d-producing cyanobacterium Acaryochloris marina.</title>
        <authorList>
            <person name="Swingley W.D."/>
            <person name="Chen M."/>
            <person name="Cheung P.C."/>
            <person name="Conrad A.L."/>
            <person name="Dejesa L.C."/>
            <person name="Hao J."/>
            <person name="Honchak B.M."/>
            <person name="Karbach L.E."/>
            <person name="Kurdoglu A."/>
            <person name="Lahiri S."/>
            <person name="Mastrian S.D."/>
            <person name="Miyashita H."/>
            <person name="Page L."/>
            <person name="Ramakrishna P."/>
            <person name="Satoh S."/>
            <person name="Sattley W.M."/>
            <person name="Shimada Y."/>
            <person name="Taylor H.L."/>
            <person name="Tomo T."/>
            <person name="Tsuchiya T."/>
            <person name="Wang Z.T."/>
            <person name="Raymond J."/>
            <person name="Mimuro M."/>
            <person name="Blankenship R.E."/>
            <person name="Touchman J.W."/>
        </authorList>
    </citation>
    <scope>NUCLEOTIDE SEQUENCE [LARGE SCALE GENOMIC DNA]</scope>
    <source>
        <strain evidence="12">MBIC 11017</strain>
        <plasmid evidence="12">Plasmid pREB6</plasmid>
    </source>
</reference>
<dbReference type="Gene3D" id="1.10.510.10">
    <property type="entry name" value="Transferase(Phosphotransferase) domain 1"/>
    <property type="match status" value="1"/>
</dbReference>
<dbReference type="SUPFAM" id="SSF56112">
    <property type="entry name" value="Protein kinase-like (PK-like)"/>
    <property type="match status" value="1"/>
</dbReference>
<dbReference type="OrthoDB" id="428645at2"/>
<dbReference type="InterPro" id="IPR019734">
    <property type="entry name" value="TPR_rpt"/>
</dbReference>
<feature type="repeat" description="TPR" evidence="9">
    <location>
        <begin position="386"/>
        <end position="419"/>
    </location>
</feature>